<reference evidence="1 2" key="1">
    <citation type="journal article" date="2016" name="Nat. Commun.">
        <title>Thousands of microbial genomes shed light on interconnected biogeochemical processes in an aquifer system.</title>
        <authorList>
            <person name="Anantharaman K."/>
            <person name="Brown C.T."/>
            <person name="Hug L.A."/>
            <person name="Sharon I."/>
            <person name="Castelle C.J."/>
            <person name="Probst A.J."/>
            <person name="Thomas B.C."/>
            <person name="Singh A."/>
            <person name="Wilkins M.J."/>
            <person name="Karaoz U."/>
            <person name="Brodie E.L."/>
            <person name="Williams K.H."/>
            <person name="Hubbard S.S."/>
            <person name="Banfield J.F."/>
        </authorList>
    </citation>
    <scope>NUCLEOTIDE SEQUENCE [LARGE SCALE GENOMIC DNA]</scope>
</reference>
<sequence length="92" mass="10600">MPTAKVQPKCYEFVKASRRDFNAIEVDGKVLKMGKKTAAFTTHDATLANEINARYGWQRGATGDLIMNTVDTHLRRVKFFVMPELPWKRKKE</sequence>
<proteinExistence type="predicted"/>
<dbReference type="EMBL" id="MEVM01000167">
    <property type="protein sequence ID" value="OGC64637.1"/>
    <property type="molecule type" value="Genomic_DNA"/>
</dbReference>
<dbReference type="AlphaFoldDB" id="A0A1F4W5B6"/>
<gene>
    <name evidence="1" type="ORF">A3J33_01015</name>
</gene>
<protein>
    <submittedName>
        <fullName evidence="1">Uncharacterized protein</fullName>
    </submittedName>
</protein>
<organism evidence="1 2">
    <name type="scientific">candidate division WWE3 bacterium RIFCSPLOWO2_02_FULL_53_10</name>
    <dbReference type="NCBI Taxonomy" id="1802629"/>
    <lineage>
        <taxon>Bacteria</taxon>
        <taxon>Katanobacteria</taxon>
    </lineage>
</organism>
<name>A0A1F4W5B6_UNCKA</name>
<evidence type="ECO:0000313" key="2">
    <source>
        <dbReference type="Proteomes" id="UP000176492"/>
    </source>
</evidence>
<accession>A0A1F4W5B6</accession>
<comment type="caution">
    <text evidence="1">The sequence shown here is derived from an EMBL/GenBank/DDBJ whole genome shotgun (WGS) entry which is preliminary data.</text>
</comment>
<evidence type="ECO:0000313" key="1">
    <source>
        <dbReference type="EMBL" id="OGC64637.1"/>
    </source>
</evidence>
<dbReference type="Proteomes" id="UP000176492">
    <property type="component" value="Unassembled WGS sequence"/>
</dbReference>